<organism evidence="1 2">
    <name type="scientific">Aspergillus melleus</name>
    <dbReference type="NCBI Taxonomy" id="138277"/>
    <lineage>
        <taxon>Eukaryota</taxon>
        <taxon>Fungi</taxon>
        <taxon>Dikarya</taxon>
        <taxon>Ascomycota</taxon>
        <taxon>Pezizomycotina</taxon>
        <taxon>Eurotiomycetes</taxon>
        <taxon>Eurotiomycetidae</taxon>
        <taxon>Eurotiales</taxon>
        <taxon>Aspergillaceae</taxon>
        <taxon>Aspergillus</taxon>
        <taxon>Aspergillus subgen. Circumdati</taxon>
    </lineage>
</organism>
<dbReference type="Proteomes" id="UP001177260">
    <property type="component" value="Unassembled WGS sequence"/>
</dbReference>
<dbReference type="EMBL" id="JAOPJF010000027">
    <property type="protein sequence ID" value="KAK1144963.1"/>
    <property type="molecule type" value="Genomic_DNA"/>
</dbReference>
<comment type="caution">
    <text evidence="1">The sequence shown here is derived from an EMBL/GenBank/DDBJ whole genome shotgun (WGS) entry which is preliminary data.</text>
</comment>
<protein>
    <submittedName>
        <fullName evidence="1">Uncharacterized protein</fullName>
    </submittedName>
</protein>
<keyword evidence="2" id="KW-1185">Reference proteome</keyword>
<proteinExistence type="predicted"/>
<evidence type="ECO:0000313" key="1">
    <source>
        <dbReference type="EMBL" id="KAK1144963.1"/>
    </source>
</evidence>
<gene>
    <name evidence="1" type="ORF">N8T08_004678</name>
</gene>
<reference evidence="1 2" key="1">
    <citation type="journal article" date="2023" name="ACS Omega">
        <title>Identification of the Neoaspergillic Acid Biosynthesis Gene Cluster by Establishing an In Vitro CRISPR-Ribonucleoprotein Genetic System in Aspergillus melleus.</title>
        <authorList>
            <person name="Yuan B."/>
            <person name="Grau M.F."/>
            <person name="Murata R.M."/>
            <person name="Torok T."/>
            <person name="Venkateswaran K."/>
            <person name="Stajich J.E."/>
            <person name="Wang C.C.C."/>
        </authorList>
    </citation>
    <scope>NUCLEOTIDE SEQUENCE [LARGE SCALE GENOMIC DNA]</scope>
    <source>
        <strain evidence="1 2">IMV 1140</strain>
    </source>
</reference>
<accession>A0ACC3B426</accession>
<sequence>MSLPKHTTSPSLSSSPSRQSIRRHTDSNAPSRPQSIIDRPPTAQQTHHPLESTTTHDPPLDNPPTQARQSDGHHDFPSAPSHHHHHHQPPPFQPFFTLIEDANTSAYYHPTVHYIFSDDDTDIVTEAALRSLENDHDVLSQGAKGKSKPVRTRDGAGGTAGEEVYDEEDDEFAIARKDPLLPPPIPGVRDNYIILDLENALSDETGHPVDRENTTGASSSLPSQTQTHPHPHPTGVQSQQQHQQQQQHPNTPNPQTQPHPPDHKAPQPPQFTVSSAHSLTPSWQVLNTQIIPAPTFEKNTSNEPVNGGLMLKIQGTAGLPITLLGKDRDRERSSQRLEEMMDQFSKRLGELRQVIEAGAEGQFCGEERGGEGVEEREVNNATVEGGFGAENALGVDLEGGAEQVNYEDGMGNE</sequence>
<name>A0ACC3B426_9EURO</name>
<evidence type="ECO:0000313" key="2">
    <source>
        <dbReference type="Proteomes" id="UP001177260"/>
    </source>
</evidence>